<dbReference type="Pfam" id="PF13279">
    <property type="entry name" value="4HBT_2"/>
    <property type="match status" value="1"/>
</dbReference>
<evidence type="ECO:0000256" key="1">
    <source>
        <dbReference type="SAM" id="MobiDB-lite"/>
    </source>
</evidence>
<dbReference type="Proteomes" id="UP000829758">
    <property type="component" value="Chromosome"/>
</dbReference>
<dbReference type="EMBL" id="JAJFZT010000011">
    <property type="protein sequence ID" value="MCC3274026.1"/>
    <property type="molecule type" value="Genomic_DNA"/>
</dbReference>
<evidence type="ECO:0000313" key="2">
    <source>
        <dbReference type="EMBL" id="MCC3274026.1"/>
    </source>
</evidence>
<dbReference type="InterPro" id="IPR029069">
    <property type="entry name" value="HotDog_dom_sf"/>
</dbReference>
<feature type="region of interest" description="Disordered" evidence="1">
    <location>
        <begin position="1"/>
        <end position="20"/>
    </location>
</feature>
<evidence type="ECO:0000313" key="3">
    <source>
        <dbReference type="EMBL" id="UON92820.1"/>
    </source>
</evidence>
<dbReference type="SUPFAM" id="SSF54637">
    <property type="entry name" value="Thioesterase/thiol ester dehydrase-isomerase"/>
    <property type="match status" value="1"/>
</dbReference>
<gene>
    <name evidence="2" type="ORF">LJ755_14980</name>
    <name evidence="3" type="ORF">MUK71_04030</name>
</gene>
<evidence type="ECO:0000313" key="4">
    <source>
        <dbReference type="Proteomes" id="UP000829758"/>
    </source>
</evidence>
<accession>A0A9X1MA07</accession>
<keyword evidence="4" id="KW-1185">Reference proteome</keyword>
<dbReference type="RefSeq" id="WP_227929603.1">
    <property type="nucleotide sequence ID" value="NZ_CP094984.1"/>
</dbReference>
<dbReference type="PANTHER" id="PTHR31793:SF24">
    <property type="entry name" value="LONG-CHAIN ACYL-COA THIOESTERASE FADM"/>
    <property type="match status" value="1"/>
</dbReference>
<reference evidence="2" key="1">
    <citation type="submission" date="2021-10" db="EMBL/GenBank/DDBJ databases">
        <title>Novel species in genus Arthrobacter.</title>
        <authorList>
            <person name="Liu Y."/>
        </authorList>
    </citation>
    <scope>NUCLEOTIDE SEQUENCE</scope>
    <source>
        <strain evidence="2">Zg-Y462</strain>
        <strain evidence="4">zg-Y462</strain>
    </source>
</reference>
<dbReference type="GO" id="GO:0047617">
    <property type="term" value="F:fatty acyl-CoA hydrolase activity"/>
    <property type="evidence" value="ECO:0007669"/>
    <property type="project" value="TreeGrafter"/>
</dbReference>
<feature type="compositionally biased region" description="Low complexity" evidence="1">
    <location>
        <begin position="10"/>
        <end position="20"/>
    </location>
</feature>
<dbReference type="Proteomes" id="UP001155145">
    <property type="component" value="Unassembled WGS sequence"/>
</dbReference>
<name>A0A9X1MA07_9MICC</name>
<dbReference type="PANTHER" id="PTHR31793">
    <property type="entry name" value="4-HYDROXYBENZOYL-COA THIOESTERASE FAMILY MEMBER"/>
    <property type="match status" value="1"/>
</dbReference>
<evidence type="ECO:0000313" key="5">
    <source>
        <dbReference type="Proteomes" id="UP001155145"/>
    </source>
</evidence>
<protein>
    <submittedName>
        <fullName evidence="2">Acyl-CoA thioesterase</fullName>
    </submittedName>
</protein>
<dbReference type="InterPro" id="IPR050563">
    <property type="entry name" value="4-hydroxybenzoyl-CoA_TE"/>
</dbReference>
<proteinExistence type="predicted"/>
<dbReference type="AlphaFoldDB" id="A0A9X1MA07"/>
<dbReference type="Gene3D" id="3.10.129.10">
    <property type="entry name" value="Hotdog Thioesterase"/>
    <property type="match status" value="1"/>
</dbReference>
<dbReference type="EMBL" id="CP094984">
    <property type="protein sequence ID" value="UON92820.1"/>
    <property type="molecule type" value="Genomic_DNA"/>
</dbReference>
<sequence>MDSTSAQDQARPAGTAAPGAAAPEAAAGMFTCVLPLRWSDQDLNGHVNNARIVTLMEEARVLWLNRQAASAGVGSFSDPKVVASLNVEYRRPVEYDRQLEMELWISRIGSRSFTIAYRALQSGEACFTGSTVLVPLDPAAGTSRTLQPAETDYLSRYLSPTEPPR</sequence>
<organism evidence="2 5">
    <name type="scientific">Arthrobacter zhangbolii</name>
    <dbReference type="NCBI Taxonomy" id="2886936"/>
    <lineage>
        <taxon>Bacteria</taxon>
        <taxon>Bacillati</taxon>
        <taxon>Actinomycetota</taxon>
        <taxon>Actinomycetes</taxon>
        <taxon>Micrococcales</taxon>
        <taxon>Micrococcaceae</taxon>
        <taxon>Arthrobacter</taxon>
    </lineage>
</organism>
<dbReference type="CDD" id="cd00586">
    <property type="entry name" value="4HBT"/>
    <property type="match status" value="1"/>
</dbReference>